<feature type="transmembrane region" description="Helical" evidence="1">
    <location>
        <begin position="6"/>
        <end position="35"/>
    </location>
</feature>
<protein>
    <submittedName>
        <fullName evidence="3">YccF domain-containing protein</fullName>
    </submittedName>
</protein>
<keyword evidence="1" id="KW-0812">Transmembrane</keyword>
<proteinExistence type="predicted"/>
<dbReference type="EMBL" id="CP025536">
    <property type="protein sequence ID" value="AUW96877.1"/>
    <property type="molecule type" value="Genomic_DNA"/>
</dbReference>
<feature type="domain" description="Inner membrane component" evidence="2">
    <location>
        <begin position="4"/>
        <end position="54"/>
    </location>
</feature>
<dbReference type="OrthoDB" id="9790567at2"/>
<evidence type="ECO:0000313" key="3">
    <source>
        <dbReference type="EMBL" id="AUW96877.1"/>
    </source>
</evidence>
<feature type="domain" description="Inner membrane component" evidence="2">
    <location>
        <begin position="66"/>
        <end position="115"/>
    </location>
</feature>
<feature type="transmembrane region" description="Helical" evidence="1">
    <location>
        <begin position="56"/>
        <end position="74"/>
    </location>
</feature>
<dbReference type="PANTHER" id="PTHR42903:SF1">
    <property type="entry name" value="INNER MEMBRANE PROTEIN YCCF"/>
    <property type="match status" value="1"/>
</dbReference>
<evidence type="ECO:0000259" key="2">
    <source>
        <dbReference type="Pfam" id="PF03733"/>
    </source>
</evidence>
<dbReference type="Pfam" id="PF03733">
    <property type="entry name" value="YccF"/>
    <property type="match status" value="2"/>
</dbReference>
<evidence type="ECO:0000313" key="4">
    <source>
        <dbReference type="Proteomes" id="UP000238956"/>
    </source>
</evidence>
<accession>A0A2L0D4Y3</accession>
<keyword evidence="1" id="KW-1133">Transmembrane helix</keyword>
<evidence type="ECO:0000256" key="1">
    <source>
        <dbReference type="SAM" id="Phobius"/>
    </source>
</evidence>
<dbReference type="NCBIfam" id="NF008740">
    <property type="entry name" value="PRK11770.1-2"/>
    <property type="match status" value="1"/>
</dbReference>
<keyword evidence="4" id="KW-1185">Reference proteome</keyword>
<dbReference type="KEGG" id="splr:C0J00_06995"/>
<reference evidence="3 4" key="2">
    <citation type="submission" date="2018-02" db="EMBL/GenBank/DDBJ databases">
        <title>Whole genome sequencing analysis of Streptococcus pluranimalium isolated from cattle infected mastitis in China.</title>
        <authorList>
            <person name="Zhang J.-R."/>
            <person name="Hu G.-Z."/>
        </authorList>
    </citation>
    <scope>NUCLEOTIDE SEQUENCE [LARGE SCALE GENOMIC DNA]</scope>
    <source>
        <strain evidence="3 4">TH11417</strain>
    </source>
</reference>
<gene>
    <name evidence="3" type="ORF">C0J00_06995</name>
</gene>
<dbReference type="GO" id="GO:0005886">
    <property type="term" value="C:plasma membrane"/>
    <property type="evidence" value="ECO:0007669"/>
    <property type="project" value="TreeGrafter"/>
</dbReference>
<name>A0A2L0D4Y3_9STRE</name>
<dbReference type="Proteomes" id="UP000238956">
    <property type="component" value="Chromosome"/>
</dbReference>
<dbReference type="RefSeq" id="WP_104968199.1">
    <property type="nucleotide sequence ID" value="NZ_CP025536.1"/>
</dbReference>
<dbReference type="InterPro" id="IPR031308">
    <property type="entry name" value="UCP028777"/>
</dbReference>
<dbReference type="GeneID" id="98393655"/>
<reference evidence="3 4" key="1">
    <citation type="submission" date="2017-12" db="EMBL/GenBank/DDBJ databases">
        <authorList>
            <person name="Hurst M.R.H."/>
        </authorList>
    </citation>
    <scope>NUCLEOTIDE SEQUENCE [LARGE SCALE GENOMIC DNA]</scope>
    <source>
        <strain evidence="3 4">TH11417</strain>
    </source>
</reference>
<organism evidence="3 4">
    <name type="scientific">Streptococcus pluranimalium</name>
    <dbReference type="NCBI Taxonomy" id="82348"/>
    <lineage>
        <taxon>Bacteria</taxon>
        <taxon>Bacillati</taxon>
        <taxon>Bacillota</taxon>
        <taxon>Bacilli</taxon>
        <taxon>Lactobacillales</taxon>
        <taxon>Streptococcaceae</taxon>
        <taxon>Streptococcus</taxon>
    </lineage>
</organism>
<sequence>MSFIGNFIWFIFAGLWSFISWSIVGILLCVTIVGIPLGLQCFKIASFGLFPFGKQVVISSSGASLLLNIIWMLLFGWELALLHLTSAFFLCITIIGIPFARQSLKLTQISLFPFGIRVVKE</sequence>
<dbReference type="InterPro" id="IPR005185">
    <property type="entry name" value="YccF"/>
</dbReference>
<dbReference type="InterPro" id="IPR052937">
    <property type="entry name" value="Inner_membrane_protein"/>
</dbReference>
<feature type="transmembrane region" description="Helical" evidence="1">
    <location>
        <begin position="80"/>
        <end position="100"/>
    </location>
</feature>
<keyword evidence="1" id="KW-0472">Membrane</keyword>
<dbReference type="AlphaFoldDB" id="A0A2L0D4Y3"/>
<dbReference type="PANTHER" id="PTHR42903">
    <property type="entry name" value="INNER MEMBRANE PROTEIN YCCF"/>
    <property type="match status" value="1"/>
</dbReference>
<dbReference type="PIRSF" id="PIRSF028777">
    <property type="entry name" value="UCP028777"/>
    <property type="match status" value="1"/>
</dbReference>